<feature type="compositionally biased region" description="Polar residues" evidence="9">
    <location>
        <begin position="1147"/>
        <end position="1162"/>
    </location>
</feature>
<evidence type="ECO:0000313" key="11">
    <source>
        <dbReference type="Ensembl" id="ENSMZEP00005010554.1"/>
    </source>
</evidence>
<feature type="compositionally biased region" description="Pro residues" evidence="9">
    <location>
        <begin position="2165"/>
        <end position="2234"/>
    </location>
</feature>
<feature type="compositionally biased region" description="Polar residues" evidence="9">
    <location>
        <begin position="1258"/>
        <end position="1291"/>
    </location>
</feature>
<feature type="region of interest" description="Disordered" evidence="9">
    <location>
        <begin position="143"/>
        <end position="344"/>
    </location>
</feature>
<feature type="domain" description="SH3" evidence="10">
    <location>
        <begin position="41"/>
        <end position="103"/>
    </location>
</feature>
<proteinExistence type="predicted"/>
<feature type="compositionally biased region" description="Basic and acidic residues" evidence="9">
    <location>
        <begin position="392"/>
        <end position="411"/>
    </location>
</feature>
<evidence type="ECO:0000256" key="6">
    <source>
        <dbReference type="ARBA" id="ARBA00023180"/>
    </source>
</evidence>
<feature type="compositionally biased region" description="Basic and acidic residues" evidence="9">
    <location>
        <begin position="273"/>
        <end position="285"/>
    </location>
</feature>
<protein>
    <submittedName>
        <fullName evidence="11">MIA SH3 domain ER export factor 2</fullName>
    </submittedName>
</protein>
<dbReference type="SUPFAM" id="SSF50044">
    <property type="entry name" value="SH3-domain"/>
    <property type="match status" value="1"/>
</dbReference>
<evidence type="ECO:0000256" key="2">
    <source>
        <dbReference type="ARBA" id="ARBA00022443"/>
    </source>
</evidence>
<dbReference type="Ensembl" id="ENSMZET00005010926.1">
    <property type="protein sequence ID" value="ENSMZEP00005010554.1"/>
    <property type="gene ID" value="ENSMZEG00005007950.1"/>
</dbReference>
<evidence type="ECO:0000259" key="10">
    <source>
        <dbReference type="PROSITE" id="PS50002"/>
    </source>
</evidence>
<feature type="compositionally biased region" description="Acidic residues" evidence="9">
    <location>
        <begin position="176"/>
        <end position="185"/>
    </location>
</feature>
<feature type="compositionally biased region" description="Basic and acidic residues" evidence="9">
    <location>
        <begin position="1025"/>
        <end position="1064"/>
    </location>
</feature>
<dbReference type="GO" id="GO:0035459">
    <property type="term" value="P:vesicle cargo loading"/>
    <property type="evidence" value="ECO:0007669"/>
    <property type="project" value="TreeGrafter"/>
</dbReference>
<evidence type="ECO:0000256" key="5">
    <source>
        <dbReference type="ARBA" id="ARBA00023054"/>
    </source>
</evidence>
<feature type="region of interest" description="Disordered" evidence="9">
    <location>
        <begin position="1456"/>
        <end position="1477"/>
    </location>
</feature>
<feature type="compositionally biased region" description="Acidic residues" evidence="9">
    <location>
        <begin position="925"/>
        <end position="937"/>
    </location>
</feature>
<feature type="compositionally biased region" description="Low complexity" evidence="9">
    <location>
        <begin position="1004"/>
        <end position="1017"/>
    </location>
</feature>
<feature type="region of interest" description="Disordered" evidence="9">
    <location>
        <begin position="1489"/>
        <end position="1523"/>
    </location>
</feature>
<name>A0A3P9BKT6_9CICH</name>
<feature type="compositionally biased region" description="Basic and acidic residues" evidence="9">
    <location>
        <begin position="1163"/>
        <end position="1197"/>
    </location>
</feature>
<dbReference type="GO" id="GO:0006888">
    <property type="term" value="P:endoplasmic reticulum to Golgi vesicle-mediated transport"/>
    <property type="evidence" value="ECO:0007669"/>
    <property type="project" value="TreeGrafter"/>
</dbReference>
<feature type="compositionally biased region" description="Polar residues" evidence="9">
    <location>
        <begin position="689"/>
        <end position="715"/>
    </location>
</feature>
<feature type="region of interest" description="Disordered" evidence="9">
    <location>
        <begin position="391"/>
        <end position="1299"/>
    </location>
</feature>
<feature type="compositionally biased region" description="Basic and acidic residues" evidence="9">
    <location>
        <begin position="876"/>
        <end position="897"/>
    </location>
</feature>
<feature type="compositionally biased region" description="Acidic residues" evidence="9">
    <location>
        <begin position="307"/>
        <end position="318"/>
    </location>
</feature>
<feature type="compositionally biased region" description="Basic and acidic residues" evidence="9">
    <location>
        <begin position="1836"/>
        <end position="1845"/>
    </location>
</feature>
<evidence type="ECO:0000256" key="1">
    <source>
        <dbReference type="ARBA" id="ARBA00004389"/>
    </source>
</evidence>
<dbReference type="Proteomes" id="UP000265160">
    <property type="component" value="LG19"/>
</dbReference>
<dbReference type="CDD" id="cd11892">
    <property type="entry name" value="SH3_MIA2"/>
    <property type="match status" value="1"/>
</dbReference>
<keyword evidence="2 7" id="KW-0728">SH3 domain</keyword>
<evidence type="ECO:0000313" key="12">
    <source>
        <dbReference type="Proteomes" id="UP000265160"/>
    </source>
</evidence>
<evidence type="ECO:0000256" key="4">
    <source>
        <dbReference type="ARBA" id="ARBA00022824"/>
    </source>
</evidence>
<feature type="compositionally biased region" description="Polar residues" evidence="9">
    <location>
        <begin position="1207"/>
        <end position="1219"/>
    </location>
</feature>
<feature type="compositionally biased region" description="Polar residues" evidence="9">
    <location>
        <begin position="450"/>
        <end position="476"/>
    </location>
</feature>
<organism evidence="11 12">
    <name type="scientific">Maylandia zebra</name>
    <name type="common">zebra mbuna</name>
    <dbReference type="NCBI Taxonomy" id="106582"/>
    <lineage>
        <taxon>Eukaryota</taxon>
        <taxon>Metazoa</taxon>
        <taxon>Chordata</taxon>
        <taxon>Craniata</taxon>
        <taxon>Vertebrata</taxon>
        <taxon>Euteleostomi</taxon>
        <taxon>Actinopterygii</taxon>
        <taxon>Neopterygii</taxon>
        <taxon>Teleostei</taxon>
        <taxon>Neoteleostei</taxon>
        <taxon>Acanthomorphata</taxon>
        <taxon>Ovalentaria</taxon>
        <taxon>Cichlomorphae</taxon>
        <taxon>Cichliformes</taxon>
        <taxon>Cichlidae</taxon>
        <taxon>African cichlids</taxon>
        <taxon>Pseudocrenilabrinae</taxon>
        <taxon>Haplochromini</taxon>
        <taxon>Maylandia</taxon>
        <taxon>Maylandia zebra complex</taxon>
    </lineage>
</organism>
<reference evidence="11" key="3">
    <citation type="submission" date="2025-09" db="UniProtKB">
        <authorList>
            <consortium name="Ensembl"/>
        </authorList>
    </citation>
    <scope>IDENTIFICATION</scope>
</reference>
<feature type="compositionally biased region" description="Basic and acidic residues" evidence="9">
    <location>
        <begin position="797"/>
        <end position="807"/>
    </location>
</feature>
<feature type="compositionally biased region" description="Pro residues" evidence="9">
    <location>
        <begin position="2135"/>
        <end position="2149"/>
    </location>
</feature>
<feature type="compositionally biased region" description="Acidic residues" evidence="9">
    <location>
        <begin position="645"/>
        <end position="667"/>
    </location>
</feature>
<feature type="coiled-coil region" evidence="8">
    <location>
        <begin position="1623"/>
        <end position="1788"/>
    </location>
</feature>
<comment type="subcellular location">
    <subcellularLocation>
        <location evidence="1">Endoplasmic reticulum membrane</location>
        <topology evidence="1">Single-pass membrane protein</topology>
    </subcellularLocation>
</comment>
<dbReference type="STRING" id="106582.ENSMZEP00005010554"/>
<feature type="compositionally biased region" description="Basic and acidic residues" evidence="9">
    <location>
        <begin position="716"/>
        <end position="736"/>
    </location>
</feature>
<evidence type="ECO:0000256" key="9">
    <source>
        <dbReference type="SAM" id="MobiDB-lite"/>
    </source>
</evidence>
<keyword evidence="5 8" id="KW-0175">Coiled coil</keyword>
<feature type="compositionally biased region" description="Low complexity" evidence="9">
    <location>
        <begin position="566"/>
        <end position="576"/>
    </location>
</feature>
<feature type="compositionally biased region" description="Basic and acidic residues" evidence="9">
    <location>
        <begin position="635"/>
        <end position="644"/>
    </location>
</feature>
<dbReference type="InterPro" id="IPR036028">
    <property type="entry name" value="SH3-like_dom_sf"/>
</dbReference>
<keyword evidence="12" id="KW-1185">Reference proteome</keyword>
<evidence type="ECO:0000256" key="3">
    <source>
        <dbReference type="ARBA" id="ARBA00022729"/>
    </source>
</evidence>
<feature type="compositionally biased region" description="Basic and acidic residues" evidence="9">
    <location>
        <begin position="850"/>
        <end position="864"/>
    </location>
</feature>
<dbReference type="InterPro" id="IPR001452">
    <property type="entry name" value="SH3_domain"/>
</dbReference>
<feature type="compositionally biased region" description="Polar residues" evidence="9">
    <location>
        <begin position="754"/>
        <end position="764"/>
    </location>
</feature>
<feature type="compositionally biased region" description="Polar residues" evidence="9">
    <location>
        <begin position="737"/>
        <end position="747"/>
    </location>
</feature>
<feature type="compositionally biased region" description="Basic and acidic residues" evidence="9">
    <location>
        <begin position="1498"/>
        <end position="1512"/>
    </location>
</feature>
<dbReference type="Gene3D" id="2.30.30.40">
    <property type="entry name" value="SH3 Domains"/>
    <property type="match status" value="1"/>
</dbReference>
<dbReference type="PROSITE" id="PS50002">
    <property type="entry name" value="SH3"/>
    <property type="match status" value="1"/>
</dbReference>
<feature type="region of interest" description="Disordered" evidence="9">
    <location>
        <begin position="1817"/>
        <end position="1845"/>
    </location>
</feature>
<feature type="compositionally biased region" description="Basic and acidic residues" evidence="9">
    <location>
        <begin position="945"/>
        <end position="991"/>
    </location>
</feature>
<feature type="compositionally biased region" description="Basic and acidic residues" evidence="9">
    <location>
        <begin position="908"/>
        <end position="924"/>
    </location>
</feature>
<dbReference type="InterPro" id="IPR035555">
    <property type="entry name" value="MIA2_SH3"/>
</dbReference>
<dbReference type="PANTHER" id="PTHR23158:SF38">
    <property type="entry name" value="MELANOMA INHIBITORY ACTIVITY PROTEIN 2"/>
    <property type="match status" value="1"/>
</dbReference>
<feature type="compositionally biased region" description="Low complexity" evidence="9">
    <location>
        <begin position="2278"/>
        <end position="2288"/>
    </location>
</feature>
<keyword evidence="4" id="KW-0256">Endoplasmic reticulum</keyword>
<dbReference type="GeneTree" id="ENSGT00950000182767"/>
<feature type="coiled-coil region" evidence="8">
    <location>
        <begin position="1862"/>
        <end position="2030"/>
    </location>
</feature>
<feature type="compositionally biased region" description="Basic and acidic residues" evidence="9">
    <location>
        <begin position="594"/>
        <end position="609"/>
    </location>
</feature>
<feature type="compositionally biased region" description="Basic and acidic residues" evidence="9">
    <location>
        <begin position="1464"/>
        <end position="1477"/>
    </location>
</feature>
<dbReference type="PANTHER" id="PTHR23158">
    <property type="entry name" value="MELANOMA INHIBITORY ACTIVITY-RELATED"/>
    <property type="match status" value="1"/>
</dbReference>
<evidence type="ECO:0000256" key="7">
    <source>
        <dbReference type="PROSITE-ProRule" id="PRU00192"/>
    </source>
</evidence>
<feature type="compositionally biased region" description="Polar residues" evidence="9">
    <location>
        <begin position="148"/>
        <end position="174"/>
    </location>
</feature>
<feature type="compositionally biased region" description="Polar residues" evidence="9">
    <location>
        <begin position="2378"/>
        <end position="2387"/>
    </location>
</feature>
<dbReference type="GO" id="GO:0070971">
    <property type="term" value="C:endoplasmic reticulum exit site"/>
    <property type="evidence" value="ECO:0007669"/>
    <property type="project" value="TreeGrafter"/>
</dbReference>
<dbReference type="GO" id="GO:0009306">
    <property type="term" value="P:protein secretion"/>
    <property type="evidence" value="ECO:0007669"/>
    <property type="project" value="TreeGrafter"/>
</dbReference>
<dbReference type="SMART" id="SM00326">
    <property type="entry name" value="SH3"/>
    <property type="match status" value="1"/>
</dbReference>
<evidence type="ECO:0000256" key="8">
    <source>
        <dbReference type="SAM" id="Coils"/>
    </source>
</evidence>
<dbReference type="InterPro" id="IPR051500">
    <property type="entry name" value="cTAGE_MIA/OTOR"/>
</dbReference>
<keyword evidence="6" id="KW-0325">Glycoprotein</keyword>
<feature type="region of interest" description="Disordered" evidence="9">
    <location>
        <begin position="2062"/>
        <end position="2387"/>
    </location>
</feature>
<accession>A0A3P9BKT6</accession>
<feature type="compositionally biased region" description="Basic and acidic residues" evidence="9">
    <location>
        <begin position="487"/>
        <end position="500"/>
    </location>
</feature>
<feature type="compositionally biased region" description="Pro residues" evidence="9">
    <location>
        <begin position="2346"/>
        <end position="2372"/>
    </location>
</feature>
<reference evidence="11 12" key="1">
    <citation type="journal article" date="2014" name="Nature">
        <title>The genomic substrate for adaptive radiation in African cichlid fish.</title>
        <authorList>
            <person name="Brawand D."/>
            <person name="Wagner C.E."/>
            <person name="Li Y.I."/>
            <person name="Malinsky M."/>
            <person name="Keller I."/>
            <person name="Fan S."/>
            <person name="Simakov O."/>
            <person name="Ng A.Y."/>
            <person name="Lim Z.W."/>
            <person name="Bezault E."/>
            <person name="Turner-Maier J."/>
            <person name="Johnson J."/>
            <person name="Alcazar R."/>
            <person name="Noh H.J."/>
            <person name="Russell P."/>
            <person name="Aken B."/>
            <person name="Alfoldi J."/>
            <person name="Amemiya C."/>
            <person name="Azzouzi N."/>
            <person name="Baroiller J.F."/>
            <person name="Barloy-Hubler F."/>
            <person name="Berlin A."/>
            <person name="Bloomquist R."/>
            <person name="Carleton K.L."/>
            <person name="Conte M.A."/>
            <person name="D'Cotta H."/>
            <person name="Eshel O."/>
            <person name="Gaffney L."/>
            <person name="Galibert F."/>
            <person name="Gante H.F."/>
            <person name="Gnerre S."/>
            <person name="Greuter L."/>
            <person name="Guyon R."/>
            <person name="Haddad N.S."/>
            <person name="Haerty W."/>
            <person name="Harris R.M."/>
            <person name="Hofmann H.A."/>
            <person name="Hourlier T."/>
            <person name="Hulata G."/>
            <person name="Jaffe D.B."/>
            <person name="Lara M."/>
            <person name="Lee A.P."/>
            <person name="MacCallum I."/>
            <person name="Mwaiko S."/>
            <person name="Nikaido M."/>
            <person name="Nishihara H."/>
            <person name="Ozouf-Costaz C."/>
            <person name="Penman D.J."/>
            <person name="Przybylski D."/>
            <person name="Rakotomanga M."/>
            <person name="Renn S.C.P."/>
            <person name="Ribeiro F.J."/>
            <person name="Ron M."/>
            <person name="Salzburger W."/>
            <person name="Sanchez-Pulido L."/>
            <person name="Santos M.E."/>
            <person name="Searle S."/>
            <person name="Sharpe T."/>
            <person name="Swofford R."/>
            <person name="Tan F.J."/>
            <person name="Williams L."/>
            <person name="Young S."/>
            <person name="Yin S."/>
            <person name="Okada N."/>
            <person name="Kocher T.D."/>
            <person name="Miska E.A."/>
            <person name="Lander E.S."/>
            <person name="Venkatesh B."/>
            <person name="Fernald R.D."/>
            <person name="Meyer A."/>
            <person name="Ponting C.P."/>
            <person name="Streelman J.T."/>
            <person name="Lindblad-Toh K."/>
            <person name="Seehausen O."/>
            <person name="Di Palma F."/>
        </authorList>
    </citation>
    <scope>NUCLEOTIDE SEQUENCE</scope>
</reference>
<feature type="compositionally biased region" description="Polar residues" evidence="9">
    <location>
        <begin position="416"/>
        <end position="425"/>
    </location>
</feature>
<keyword evidence="3" id="KW-0732">Signal</keyword>
<sequence length="2387" mass="265525">MAIFQVSRFLWSLGAVLVILPHLNIGLLSDYKICGDSECQSLLSRVQAIRDHRGKDCRFLSFRQGDTIFVYHKLTGKRNDLWAGSIDKEFGYFPKDAVQEEEVHTTVEKVVETQKSDFFCMNEFGSTYLDMDDDDDYIDQKIQIPEPETTQKITQSTDDTNTESHLTTSDSPVSAQEEEEQEEEDQNKNVGGSGAGFREETHEIPVVPNQQGGSPSSSWLGSSVTGWLGLGKEDQPDSVAEGEIEDKREDTQSETLTSSVTGWLGFGGNGKPDNGKESVKVKEETAESLTSTMTGWLSFGGGSKSETEEEQEADEDKEPTEKFRSRRLSLDLEGSQLQEEEKKEMETLGWLGNGLSSTLGFGLTSQESGQEKEEKVQANSWLNMEIEGILGFRKDKVGDNENKESESKEAEIITTLEQPTGSQNVDHSESEEEIIKTSNNSKEVEELSEDQNTPSTEPLNGQSVDSNTDISDSGINSDFDEEAEPTVDNKDISPERKFEEESQALVESPPSKDDDDNIEKSKINEERSEEREDAVIHKPIGNEHMDNSRESGEEERKTPSAISQDSTPPSETPSESILGPDHVSVDLKSTSMLVKEDEKDQMENKKSESVEEEGAEITNQTDNTEEPTEMSLKITRGDDNKGEVSNEDTDLPETQTEELNGDVEDSSTESQPHLPSSMEKNDPVPAENESFTPCSAETNNDNSDTVALFDNNTEAETVHGELEQEGETRSSQEFDSQHNPGRSTQTIPKDRGTSAPTTDQTSVSPVMEHVNNESDSDAGKLKEIVEDNINESQQVKTEIEASGTKEDDLNENDFKSAISSELEAEKEEESKDGGNQGVMKVEDNEELEDLKEIKEQKGDEKESNEAEVESMQGEVEDLKEANKQLNAEEEKHPKVEELVEEEELVGLEGKEKKEGEGKKVKEQKEDEEEKESNEAEVESMQGEMGELKEDRKQLQKEELPEKEKEAKVEMLQREEELEGVQEKEKKDEEGKTVQSSYYEAKIPSTTNTQNGSGSSFTEIVAQVESHQDVEGRNGEDGEKKQAKAEELKFEETDRAEVEEVHQEENEVDDSFKCSNELCPQVHEEKAGSGLEEGGEGAIQTEKLKDQANTPGERQMIDSDEETANNTSEEAESTHALGQGDKTESGDTESSSKATQQLNSDQQTHTEKAAVVVEDKDTDIKMRENDSNGSESWHEGGREPSAPHSDPAKSQSVTSEQTAPGLTDDVSPHPPTDQSGETETESKTSGAFGLLKNPFGVFSQKSTTESDGSAEPAQSFSTSPGEALHSQDSLTPEQEPDSTTHHLEVVHKDSPTITEQPQLHPSSAEMTRTLSKHYKNLLTHMGADETAISLELFGRHKLQFLDYILSNSDTMLYKPDEEDESILSDVERLLYHHKETLIAPSVTLTDALQEDKEKTRMLMALQKLETLLGRVRQTFNTRQTNDRNHQAEASCVGVSCSNHRKNKKANTEEESKTTQDPSIQRDDWMIMKEGNNQVGGGVGKDEIRGKKQGRSVEEASLPHVQPGSPEMLKGVMKQILDFVYQMAEDSYAHTCAVRELLIWLTVQVVSSLPDDLRPGPDLYGVPWEPIIVSGLLGLMTLLLFTCRCYSSIKSRIYRRREQGMAEQVAQLLDEKSKVLESLSQCQQEYDNLESSQRDSGVLAQTQKTEQLEVKARQLEHSKQELERDLEQLKDQLDQQREHRTEQERRIAVLEESMKSLEDETKDFQSQEEQAQTTLKVYSMNSDRLQRNLETAGEENVVLKESNAHLRQQVEGWAERVSELEAEMKRCEVAYSGMMQDVATKDERIMSLTDRLLRLKGWDSELEEEEGGEKETANGTPEKGEKNGRGDITDTQAHLQKVQKLVYAAKLNADLKSLDEDKDRVFAKLNDEIKAKEDLQLSIEDMEKEKLTLQSDAENYSDQVQRLQQKLQIMTEMYQENELKLHRLLTVEEKERVQKEEKLNKADKNIALAMEELNNYRQRAEEMEEELEKTKQSYQTQISAHEKKAHNNWVAARAAERELSDFRRDNALLRQKLTDTQFKLDALDKDPFALNSLARPMPFRAERSPYVPSPLGRPSSETRPFLSPPTLMDGPPARLSPRVSRGPGEPPGGQREMERSGGPHSDSGSISPTWERDRRGPPPGPLPGPPGPLGPPGYMFPEPGAPMYRRPLPPPGALGLLPPPDSLPPGVLPPGVLPPGALPPGVLPPGPLPPRALPPGPLPPLPPGSHHPRNVPPGPSYPADMPDSYRENSFGPGEQDHRESGPERRTPPEADPRMGPPMGPMDGPFPRRAPYGPPPPDFYSPRGPGGLPIRPMWVPQPPGVMAPPRYHPSGAPLPVGPHPHMPSYAPNMRPPSPDGHPPSSMGPPPPHQSLPPAPQSQSPENATSPEDAI</sequence>
<feature type="compositionally biased region" description="Basic and acidic residues" evidence="9">
    <location>
        <begin position="2252"/>
        <end position="2270"/>
    </location>
</feature>
<dbReference type="GO" id="GO:0005789">
    <property type="term" value="C:endoplasmic reticulum membrane"/>
    <property type="evidence" value="ECO:0007669"/>
    <property type="project" value="UniProtKB-SubCell"/>
</dbReference>
<feature type="compositionally biased region" description="Basic and acidic residues" evidence="9">
    <location>
        <begin position="518"/>
        <end position="558"/>
    </location>
</feature>
<feature type="compositionally biased region" description="Low complexity" evidence="9">
    <location>
        <begin position="212"/>
        <end position="227"/>
    </location>
</feature>
<reference evidence="11" key="2">
    <citation type="submission" date="2025-08" db="UniProtKB">
        <authorList>
            <consortium name="Ensembl"/>
        </authorList>
    </citation>
    <scope>IDENTIFICATION</scope>
</reference>
<dbReference type="Pfam" id="PF07653">
    <property type="entry name" value="SH3_2"/>
    <property type="match status" value="1"/>
</dbReference>